<dbReference type="InterPro" id="IPR049490">
    <property type="entry name" value="C883_1060-like_KR_N"/>
</dbReference>
<evidence type="ECO:0000256" key="5">
    <source>
        <dbReference type="SAM" id="MobiDB-lite"/>
    </source>
</evidence>
<dbReference type="PANTHER" id="PTHR43775">
    <property type="entry name" value="FATTY ACID SYNTHASE"/>
    <property type="match status" value="1"/>
</dbReference>
<dbReference type="SMART" id="SM00823">
    <property type="entry name" value="PKS_PP"/>
    <property type="match status" value="1"/>
</dbReference>
<dbReference type="InterPro" id="IPR049551">
    <property type="entry name" value="PKS_DH_C"/>
</dbReference>
<dbReference type="PROSITE" id="PS00606">
    <property type="entry name" value="KS3_1"/>
    <property type="match status" value="1"/>
</dbReference>
<dbReference type="InterPro" id="IPR020841">
    <property type="entry name" value="PKS_Beta-ketoAc_synthase_dom"/>
</dbReference>
<dbReference type="Gene3D" id="3.40.50.720">
    <property type="entry name" value="NAD(P)-binding Rossmann-like Domain"/>
    <property type="match status" value="1"/>
</dbReference>
<feature type="compositionally biased region" description="Basic and acidic residues" evidence="5">
    <location>
        <begin position="1451"/>
        <end position="1461"/>
    </location>
</feature>
<dbReference type="InterPro" id="IPR049552">
    <property type="entry name" value="PKS_DH_N"/>
</dbReference>
<feature type="region of interest" description="N-terminal hotdog fold" evidence="4">
    <location>
        <begin position="657"/>
        <end position="782"/>
    </location>
</feature>
<accession>A0ABV4VA53</accession>
<dbReference type="PROSITE" id="PS52019">
    <property type="entry name" value="PKS_MFAS_DH"/>
    <property type="match status" value="1"/>
</dbReference>
<feature type="domain" description="Carrier" evidence="6">
    <location>
        <begin position="1468"/>
        <end position="1543"/>
    </location>
</feature>
<evidence type="ECO:0000313" key="9">
    <source>
        <dbReference type="EMBL" id="MFB0846529.1"/>
    </source>
</evidence>
<sequence>MLNLEIKRMRAEKRSTLIFEEESLKDIAVIGLSARLPQAEDPDAFWNLLCSGFDAIETFPGSRQKDVKEFIEFKGEHYRPFFCRGSYLTDIDKFDHPFFKITAKEASLMDPNQRLFLETCWKAIEDAGYGGSQLSGTCTGVYVGYSGKGEYQTFVSEVEPESVILSETGNIQSIIASRISYILDLKGPSMLIDTACSSSLVAVHAACQALLRQECDVALTGSIKITLMPLESVDQLGIESRRGMTRTFDDGSDGTVFGEGCVTLVLKPLQRALRDHDHIYAVIKGSAINQDGRSVGITAPNVRAQEECIVQAWQHAGVEPDTVAYIEAHGTGTPLGDPIEIQAITQAFRRFTENKQFCGVGSVKSVYGHLDHAAGILGLLKVILMLKHGFITPTLHFAVPNRNIDFVGSPVYIAQHLEEWKTHDAVPRRCGINSFGLSGTNCHMVLEEAPLISEVRDTSGQQAAQQQIFTLSAHTADQLRKMATAQRLHYEERPHFGLNDVCFTLNTGRTHGMHRLAIIAADLYDLIRKLTILEQDGLMTLEAEGIYYGFHAIVPMIKEERKEGELSATDKDLLTTEAEALCPNAIDSIFIAQLKKLCELYIQGADIPWSALYPKGAYKRLSLPGYSFARIRCWPEVPPRSALLGNSFVPLVKRWDHPLLNGCLWEAPDMDIYVSQFSMNKQWVLKEHKIAGSYLMPGTAYLEMIYTCCLNYFPGRTLEIKDVMFVSPLSVDDTTCLEVQMVVKKLPDRLEILIASRSSNAENTTEWIRHCEATALVAVQSTRRRISLDELQSRLNSTDLTDDTSHHQENYQLEFGPRWSSLLTRLCVGQDEVLAELNLPERFHSDLAVYNLHPSLLDIAVNAVTQVTGNGLYLPLCYETIGIFSPLPARVFSHIRKRKTDYTENETVSFDVTIYDAEGYELFQAENFTVKKVHVGKLGSQQGTAPYYQIRWIPCPAITNRENVVLKNGACLLIRQQHSLDDLKEAIKGYTRVIDVVIEEPFRQLASDRFVCSGSPEDYDKLFQAISGTQIETIVHMSTLEHGQRTTDALEQLQEDVYRGIMNLKHMIHSMIRSHIRGNIEIVLLSTNAHRITGNESIVLPQNAAYLAWGQGISKEYPQLSLRAIDIDEHTSASHVAAEISKSSRIYLTALRGKERYQKELIFAQISHSRPEPKQTHNGAFMREEGVYLITGGTGALGSEFAMHLASKGKIQIALVSRSAEDHSSWNEVQGRRMLQTIEQVSKTGSTVEMYGADVGDKAQMRKVIQRLRERYGRINGIVHAAGVSSKGFLINRTSAQTEQVLAPKIYGTWLLQQLTDGDDLDFFVSFSSISSLYGMPGQADYSAANAYLDAFTGERIGRGRPALSVNWAPWEEIGMAAEHGVRDTGVFSMLSVSEGIASFDTILTLRSGSIIVGRINEEHLEAYAEELDMWIHPDLMRSLNRKLPTSPAPMRKETDTHAPRDVGGNLNSVDDIQAVITEIWSRILGYPDISIYDSFSTMGGDSITATRLFRELERIFPGSVDIGSVFAHPSVLQMTNYLKSQLPTFAVQADEQEEQGECSDDLLDEVLRKVRDHTLSVEEALGLI</sequence>
<dbReference type="InterPro" id="IPR049900">
    <property type="entry name" value="PKS_mFAS_DH"/>
</dbReference>
<reference evidence="9 10" key="1">
    <citation type="submission" date="2024-09" db="EMBL/GenBank/DDBJ databases">
        <authorList>
            <person name="Makale K.P.P."/>
            <person name="Makhzoum A."/>
            <person name="Rantong G."/>
            <person name="Rahube T.O."/>
        </authorList>
    </citation>
    <scope>NUCLEOTIDE SEQUENCE [LARGE SCALE GENOMIC DNA]</scope>
    <source>
        <strain evidence="9 10">KM_D13</strain>
    </source>
</reference>
<name>A0ABV4VA53_9BACL</name>
<comment type="caution">
    <text evidence="9">The sequence shown here is derived from an EMBL/GenBank/DDBJ whole genome shotgun (WGS) entry which is preliminary data.</text>
</comment>
<dbReference type="SMART" id="SM00822">
    <property type="entry name" value="PKS_KR"/>
    <property type="match status" value="1"/>
</dbReference>
<dbReference type="Pfam" id="PF14765">
    <property type="entry name" value="PS-DH"/>
    <property type="match status" value="1"/>
</dbReference>
<dbReference type="InterPro" id="IPR009081">
    <property type="entry name" value="PP-bd_ACP"/>
</dbReference>
<protein>
    <submittedName>
        <fullName evidence="9">SDR family NAD(P)-dependent oxidoreductase</fullName>
    </submittedName>
</protein>
<dbReference type="InterPro" id="IPR020807">
    <property type="entry name" value="PKS_DH"/>
</dbReference>
<dbReference type="SUPFAM" id="SSF53901">
    <property type="entry name" value="Thiolase-like"/>
    <property type="match status" value="1"/>
</dbReference>
<dbReference type="InterPro" id="IPR036291">
    <property type="entry name" value="NAD(P)-bd_dom_sf"/>
</dbReference>
<dbReference type="Gene3D" id="3.10.129.110">
    <property type="entry name" value="Polyketide synthase dehydratase"/>
    <property type="match status" value="1"/>
</dbReference>
<dbReference type="Pfam" id="PF08659">
    <property type="entry name" value="KR"/>
    <property type="match status" value="1"/>
</dbReference>
<dbReference type="InterPro" id="IPR057326">
    <property type="entry name" value="KR_dom"/>
</dbReference>
<dbReference type="PROSITE" id="PS52004">
    <property type="entry name" value="KS3_2"/>
    <property type="match status" value="1"/>
</dbReference>
<feature type="active site" description="Proton donor; for dehydratase activity" evidence="4">
    <location>
        <position position="858"/>
    </location>
</feature>
<dbReference type="CDD" id="cd08953">
    <property type="entry name" value="KR_2_SDR_x"/>
    <property type="match status" value="1"/>
</dbReference>
<feature type="region of interest" description="Disordered" evidence="5">
    <location>
        <begin position="1443"/>
        <end position="1465"/>
    </location>
</feature>
<dbReference type="Pfam" id="PF02801">
    <property type="entry name" value="Ketoacyl-synt_C"/>
    <property type="match status" value="1"/>
</dbReference>
<dbReference type="CDD" id="cd00833">
    <property type="entry name" value="PKS"/>
    <property type="match status" value="1"/>
</dbReference>
<dbReference type="InterPro" id="IPR036736">
    <property type="entry name" value="ACP-like_sf"/>
</dbReference>
<dbReference type="RefSeq" id="WP_373956479.1">
    <property type="nucleotide sequence ID" value="NZ_JBHDLN010000022.1"/>
</dbReference>
<keyword evidence="2" id="KW-0597">Phosphoprotein</keyword>
<organism evidence="9 10">
    <name type="scientific">Paenibacillus oleatilyticus</name>
    <dbReference type="NCBI Taxonomy" id="2594886"/>
    <lineage>
        <taxon>Bacteria</taxon>
        <taxon>Bacillati</taxon>
        <taxon>Bacillota</taxon>
        <taxon>Bacilli</taxon>
        <taxon>Bacillales</taxon>
        <taxon>Paenibacillaceae</taxon>
        <taxon>Paenibacillus</taxon>
    </lineage>
</organism>
<evidence type="ECO:0000313" key="10">
    <source>
        <dbReference type="Proteomes" id="UP001575622"/>
    </source>
</evidence>
<evidence type="ECO:0000256" key="4">
    <source>
        <dbReference type="PROSITE-ProRule" id="PRU01363"/>
    </source>
</evidence>
<evidence type="ECO:0000259" key="6">
    <source>
        <dbReference type="PROSITE" id="PS50075"/>
    </source>
</evidence>
<feature type="region of interest" description="C-terminal hotdog fold" evidence="4">
    <location>
        <begin position="796"/>
        <end position="939"/>
    </location>
</feature>
<dbReference type="PROSITE" id="PS50075">
    <property type="entry name" value="CARRIER"/>
    <property type="match status" value="1"/>
</dbReference>
<dbReference type="Pfam" id="PF00550">
    <property type="entry name" value="PP-binding"/>
    <property type="match status" value="1"/>
</dbReference>
<dbReference type="InterPro" id="IPR020806">
    <property type="entry name" value="PKS_PP-bd"/>
</dbReference>
<dbReference type="InterPro" id="IPR018201">
    <property type="entry name" value="Ketoacyl_synth_AS"/>
</dbReference>
<evidence type="ECO:0000256" key="2">
    <source>
        <dbReference type="ARBA" id="ARBA00022553"/>
    </source>
</evidence>
<keyword evidence="10" id="KW-1185">Reference proteome</keyword>
<proteinExistence type="predicted"/>
<dbReference type="SUPFAM" id="SSF51735">
    <property type="entry name" value="NAD(P)-binding Rossmann-fold domains"/>
    <property type="match status" value="2"/>
</dbReference>
<dbReference type="InterPro" id="IPR042104">
    <property type="entry name" value="PKS_dehydratase_sf"/>
</dbReference>
<dbReference type="InterPro" id="IPR050091">
    <property type="entry name" value="PKS_NRPS_Biosynth_Enz"/>
</dbReference>
<gene>
    <name evidence="9" type="ORF">ACEU3E_30475</name>
</gene>
<dbReference type="Pfam" id="PF21089">
    <property type="entry name" value="PKS_DH_N"/>
    <property type="match status" value="1"/>
</dbReference>
<dbReference type="Gene3D" id="1.10.1200.10">
    <property type="entry name" value="ACP-like"/>
    <property type="match status" value="1"/>
</dbReference>
<evidence type="ECO:0000256" key="1">
    <source>
        <dbReference type="ARBA" id="ARBA00022450"/>
    </source>
</evidence>
<evidence type="ECO:0000259" key="7">
    <source>
        <dbReference type="PROSITE" id="PS52004"/>
    </source>
</evidence>
<dbReference type="InterPro" id="IPR014031">
    <property type="entry name" value="Ketoacyl_synth_C"/>
</dbReference>
<dbReference type="Gene3D" id="1.10.1240.100">
    <property type="match status" value="1"/>
</dbReference>
<dbReference type="Proteomes" id="UP001575622">
    <property type="component" value="Unassembled WGS sequence"/>
</dbReference>
<dbReference type="PANTHER" id="PTHR43775:SF37">
    <property type="entry name" value="SI:DKEY-61P9.11"/>
    <property type="match status" value="1"/>
</dbReference>
<dbReference type="Pfam" id="PF00109">
    <property type="entry name" value="ketoacyl-synt"/>
    <property type="match status" value="1"/>
</dbReference>
<dbReference type="InterPro" id="IPR016039">
    <property type="entry name" value="Thiolase-like"/>
</dbReference>
<dbReference type="InterPro" id="IPR013968">
    <property type="entry name" value="PKS_KR"/>
</dbReference>
<dbReference type="Pfam" id="PF22621">
    <property type="entry name" value="CurL-like_PKS_C"/>
    <property type="match status" value="1"/>
</dbReference>
<dbReference type="Gene3D" id="3.40.47.10">
    <property type="match status" value="1"/>
</dbReference>
<keyword evidence="3" id="KW-0808">Transferase</keyword>
<dbReference type="SMART" id="SM00826">
    <property type="entry name" value="PKS_DH"/>
    <property type="match status" value="1"/>
</dbReference>
<feature type="active site" description="Proton acceptor; for dehydratase activity" evidence="4">
    <location>
        <position position="688"/>
    </location>
</feature>
<feature type="domain" description="Ketosynthase family 3 (KS3)" evidence="7">
    <location>
        <begin position="24"/>
        <end position="448"/>
    </location>
</feature>
<dbReference type="SMART" id="SM00825">
    <property type="entry name" value="PKS_KS"/>
    <property type="match status" value="1"/>
</dbReference>
<evidence type="ECO:0000256" key="3">
    <source>
        <dbReference type="ARBA" id="ARBA00022679"/>
    </source>
</evidence>
<dbReference type="SUPFAM" id="SSF47336">
    <property type="entry name" value="ACP-like"/>
    <property type="match status" value="1"/>
</dbReference>
<dbReference type="InterPro" id="IPR014030">
    <property type="entry name" value="Ketoacyl_synth_N"/>
</dbReference>
<dbReference type="EMBL" id="JBHDLN010000022">
    <property type="protein sequence ID" value="MFB0846529.1"/>
    <property type="molecule type" value="Genomic_DNA"/>
</dbReference>
<keyword evidence="1" id="KW-0596">Phosphopantetheine</keyword>
<dbReference type="Pfam" id="PF21394">
    <property type="entry name" value="Beta-ketacyl_N"/>
    <property type="match status" value="1"/>
</dbReference>
<feature type="domain" description="PKS/mFAS DH" evidence="8">
    <location>
        <begin position="657"/>
        <end position="939"/>
    </location>
</feature>
<evidence type="ECO:0000259" key="8">
    <source>
        <dbReference type="PROSITE" id="PS52019"/>
    </source>
</evidence>